<evidence type="ECO:0008006" key="13">
    <source>
        <dbReference type="Google" id="ProtNLM"/>
    </source>
</evidence>
<evidence type="ECO:0000256" key="11">
    <source>
        <dbReference type="SAM" id="Phobius"/>
    </source>
</evidence>
<keyword evidence="10 11" id="KW-0472">Membrane</keyword>
<evidence type="ECO:0000256" key="6">
    <source>
        <dbReference type="ARBA" id="ARBA00022719"/>
    </source>
</evidence>
<keyword evidence="5 11" id="KW-0812">Transmembrane</keyword>
<evidence type="ECO:0000256" key="9">
    <source>
        <dbReference type="ARBA" id="ARBA00023027"/>
    </source>
</evidence>
<feature type="transmembrane region" description="Helical" evidence="11">
    <location>
        <begin position="96"/>
        <end position="115"/>
    </location>
</feature>
<feature type="transmembrane region" description="Helical" evidence="11">
    <location>
        <begin position="62"/>
        <end position="84"/>
    </location>
</feature>
<sequence length="124" mass="13488">MELGDYLPVLIQILLAVGIGVGILAVSHIFGQKARHGKIKDSPYECGLEAEVSGKTSYSVKFYVTAMLFILFDVDVVFLIPWTLTHRELTAAGIPILGPMLFFTGILAAGLVYELKSGALEWDS</sequence>
<dbReference type="GO" id="GO:0048038">
    <property type="term" value="F:quinone binding"/>
    <property type="evidence" value="ECO:0007669"/>
    <property type="project" value="UniProtKB-KW"/>
</dbReference>
<gene>
    <name evidence="12" type="ORF">METZ01_LOCUS285530</name>
</gene>
<evidence type="ECO:0000256" key="3">
    <source>
        <dbReference type="ARBA" id="ARBA00022448"/>
    </source>
</evidence>
<keyword evidence="9" id="KW-0520">NAD</keyword>
<dbReference type="PANTHER" id="PTHR11058">
    <property type="entry name" value="NADH-UBIQUINONE OXIDOREDUCTASE CHAIN 3"/>
    <property type="match status" value="1"/>
</dbReference>
<dbReference type="Gene3D" id="1.20.58.1610">
    <property type="entry name" value="NADH:ubiquinone/plastoquinone oxidoreductase, chain 3"/>
    <property type="match status" value="1"/>
</dbReference>
<evidence type="ECO:0000256" key="10">
    <source>
        <dbReference type="ARBA" id="ARBA00023136"/>
    </source>
</evidence>
<keyword evidence="4" id="KW-1003">Cell membrane</keyword>
<dbReference type="PANTHER" id="PTHR11058:SF22">
    <property type="entry name" value="NADH-QUINONE OXIDOREDUCTASE SUBUNIT A"/>
    <property type="match status" value="1"/>
</dbReference>
<evidence type="ECO:0000313" key="12">
    <source>
        <dbReference type="EMBL" id="SVC32676.1"/>
    </source>
</evidence>
<reference evidence="12" key="1">
    <citation type="submission" date="2018-05" db="EMBL/GenBank/DDBJ databases">
        <authorList>
            <person name="Lanie J.A."/>
            <person name="Ng W.-L."/>
            <person name="Kazmierczak K.M."/>
            <person name="Andrzejewski T.M."/>
            <person name="Davidsen T.M."/>
            <person name="Wayne K.J."/>
            <person name="Tettelin H."/>
            <person name="Glass J.I."/>
            <person name="Rusch D."/>
            <person name="Podicherti R."/>
            <person name="Tsui H.-C.T."/>
            <person name="Winkler M.E."/>
        </authorList>
    </citation>
    <scope>NUCLEOTIDE SEQUENCE</scope>
</reference>
<feature type="transmembrane region" description="Helical" evidence="11">
    <location>
        <begin position="6"/>
        <end position="30"/>
    </location>
</feature>
<evidence type="ECO:0000256" key="7">
    <source>
        <dbReference type="ARBA" id="ARBA00022967"/>
    </source>
</evidence>
<keyword evidence="8 11" id="KW-1133">Transmembrane helix</keyword>
<proteinExistence type="inferred from homology"/>
<accession>A0A382L7K2</accession>
<dbReference type="GO" id="GO:0030964">
    <property type="term" value="C:NADH dehydrogenase complex"/>
    <property type="evidence" value="ECO:0007669"/>
    <property type="project" value="TreeGrafter"/>
</dbReference>
<comment type="subcellular location">
    <subcellularLocation>
        <location evidence="1">Membrane</location>
    </subcellularLocation>
</comment>
<keyword evidence="6" id="KW-0874">Quinone</keyword>
<dbReference type="AlphaFoldDB" id="A0A382L7K2"/>
<keyword evidence="3" id="KW-0813">Transport</keyword>
<evidence type="ECO:0000256" key="5">
    <source>
        <dbReference type="ARBA" id="ARBA00022692"/>
    </source>
</evidence>
<dbReference type="Pfam" id="PF00507">
    <property type="entry name" value="Oxidored_q4"/>
    <property type="match status" value="1"/>
</dbReference>
<evidence type="ECO:0000256" key="1">
    <source>
        <dbReference type="ARBA" id="ARBA00004370"/>
    </source>
</evidence>
<organism evidence="12">
    <name type="scientific">marine metagenome</name>
    <dbReference type="NCBI Taxonomy" id="408172"/>
    <lineage>
        <taxon>unclassified sequences</taxon>
        <taxon>metagenomes</taxon>
        <taxon>ecological metagenomes</taxon>
    </lineage>
</organism>
<evidence type="ECO:0000256" key="2">
    <source>
        <dbReference type="ARBA" id="ARBA00008472"/>
    </source>
</evidence>
<name>A0A382L7K2_9ZZZZ</name>
<dbReference type="InterPro" id="IPR000440">
    <property type="entry name" value="NADH_UbQ/plastoQ_OxRdtase_su3"/>
</dbReference>
<protein>
    <recommendedName>
        <fullName evidence="13">NADH-quinone oxidoreductase subunit</fullName>
    </recommendedName>
</protein>
<dbReference type="EMBL" id="UINC01085282">
    <property type="protein sequence ID" value="SVC32676.1"/>
    <property type="molecule type" value="Genomic_DNA"/>
</dbReference>
<evidence type="ECO:0000256" key="8">
    <source>
        <dbReference type="ARBA" id="ARBA00022989"/>
    </source>
</evidence>
<keyword evidence="7" id="KW-1278">Translocase</keyword>
<dbReference type="GO" id="GO:0008137">
    <property type="term" value="F:NADH dehydrogenase (ubiquinone) activity"/>
    <property type="evidence" value="ECO:0007669"/>
    <property type="project" value="InterPro"/>
</dbReference>
<comment type="similarity">
    <text evidence="2">Belongs to the complex I subunit 3 family.</text>
</comment>
<evidence type="ECO:0000256" key="4">
    <source>
        <dbReference type="ARBA" id="ARBA00022475"/>
    </source>
</evidence>
<dbReference type="InterPro" id="IPR038430">
    <property type="entry name" value="NDAH_ubi_oxred_su3_sf"/>
</dbReference>